<evidence type="ECO:0000256" key="1">
    <source>
        <dbReference type="SAM" id="MobiDB-lite"/>
    </source>
</evidence>
<proteinExistence type="predicted"/>
<dbReference type="Proteomes" id="UP001271723">
    <property type="component" value="Unassembled WGS sequence"/>
</dbReference>
<sequence length="53" mass="5424">MATTLLTGTVLGVPPAMHRKKPPPWAGGEPAVGHHGHRLPVARRPGVITSGVG</sequence>
<dbReference type="EMBL" id="JARAVY010000027">
    <property type="protein sequence ID" value="MDX2915249.1"/>
    <property type="molecule type" value="Genomic_DNA"/>
</dbReference>
<reference evidence="2 3" key="1">
    <citation type="journal article" date="2023" name="Microb. Genom.">
        <title>Mesoterricola silvestris gen. nov., sp. nov., Mesoterricola sediminis sp. nov., Geothrix oryzae sp. nov., Geothrix edaphica sp. nov., Geothrix rubra sp. nov., and Geothrix limicola sp. nov., six novel members of Acidobacteriota isolated from soils.</title>
        <authorList>
            <person name="Weisberg A.J."/>
            <person name="Pearce E."/>
            <person name="Kramer C.G."/>
            <person name="Chang J.H."/>
            <person name="Clarke C.R."/>
        </authorList>
    </citation>
    <scope>NUCLEOTIDE SEQUENCE [LARGE SCALE GENOMIC DNA]</scope>
    <source>
        <strain evidence="2 3">NRRL_B-2795</strain>
    </source>
</reference>
<keyword evidence="3" id="KW-1185">Reference proteome</keyword>
<accession>A0ABU4LJD7</accession>
<organism evidence="2 3">
    <name type="scientific">Streptomyces griseiscabiei</name>
    <dbReference type="NCBI Taxonomy" id="2993540"/>
    <lineage>
        <taxon>Bacteria</taxon>
        <taxon>Bacillati</taxon>
        <taxon>Actinomycetota</taxon>
        <taxon>Actinomycetes</taxon>
        <taxon>Kitasatosporales</taxon>
        <taxon>Streptomycetaceae</taxon>
        <taxon>Streptomyces</taxon>
    </lineage>
</organism>
<evidence type="ECO:0000313" key="3">
    <source>
        <dbReference type="Proteomes" id="UP001271723"/>
    </source>
</evidence>
<feature type="compositionally biased region" description="Low complexity" evidence="1">
    <location>
        <begin position="1"/>
        <end position="13"/>
    </location>
</feature>
<protein>
    <submittedName>
        <fullName evidence="2">Uncharacterized protein</fullName>
    </submittedName>
</protein>
<dbReference type="RefSeq" id="WP_179203496.1">
    <property type="nucleotide sequence ID" value="NZ_JAGJBZ010000004.1"/>
</dbReference>
<feature type="region of interest" description="Disordered" evidence="1">
    <location>
        <begin position="1"/>
        <end position="53"/>
    </location>
</feature>
<comment type="caution">
    <text evidence="2">The sequence shown here is derived from an EMBL/GenBank/DDBJ whole genome shotgun (WGS) entry which is preliminary data.</text>
</comment>
<evidence type="ECO:0000313" key="2">
    <source>
        <dbReference type="EMBL" id="MDX2915249.1"/>
    </source>
</evidence>
<name>A0ABU4LJD7_9ACTN</name>
<gene>
    <name evidence="2" type="ORF">PV517_42095</name>
</gene>